<gene>
    <name evidence="3" type="ORF">PIB30_083375</name>
</gene>
<evidence type="ECO:0000256" key="2">
    <source>
        <dbReference type="SAM" id="Phobius"/>
    </source>
</evidence>
<comment type="caution">
    <text evidence="3">The sequence shown here is derived from an EMBL/GenBank/DDBJ whole genome shotgun (WGS) entry which is preliminary data.</text>
</comment>
<keyword evidence="2" id="KW-0472">Membrane</keyword>
<sequence>MASFLSGRIKDVGSSVLLKNPFRSLSGTILRCYLLQAVALFGWMMKVSYFLGFIGIARLKTSLSSTWICWRWLKMAPRAILPTGSTPDSSSSAAAAATAPASASPAGVASQVPPQPSGGSRAKKGPSKRERPPVVNVDGEEEVKENPSTDLKKKRRRREGKGEDLVDRVLGEDAAWEHEVNPLDLAFPKGYNYKKALDAGLTSVSVRKPLQTMPPEQLLRESGRLSC</sequence>
<protein>
    <submittedName>
        <fullName evidence="3">Uncharacterized protein</fullName>
    </submittedName>
</protein>
<reference evidence="3 4" key="1">
    <citation type="journal article" date="2023" name="Plants (Basel)">
        <title>Bridging the Gap: Combining Genomics and Transcriptomics Approaches to Understand Stylosanthes scabra, an Orphan Legume from the Brazilian Caatinga.</title>
        <authorList>
            <person name="Ferreira-Neto J.R.C."/>
            <person name="da Silva M.D."/>
            <person name="Binneck E."/>
            <person name="de Melo N.F."/>
            <person name="da Silva R.H."/>
            <person name="de Melo A.L.T.M."/>
            <person name="Pandolfi V."/>
            <person name="Bustamante F.O."/>
            <person name="Brasileiro-Vidal A.C."/>
            <person name="Benko-Iseppon A.M."/>
        </authorList>
    </citation>
    <scope>NUCLEOTIDE SEQUENCE [LARGE SCALE GENOMIC DNA]</scope>
    <source>
        <tissue evidence="3">Leaves</tissue>
    </source>
</reference>
<feature type="compositionally biased region" description="Low complexity" evidence="1">
    <location>
        <begin position="84"/>
        <end position="112"/>
    </location>
</feature>
<dbReference type="Proteomes" id="UP001341840">
    <property type="component" value="Unassembled WGS sequence"/>
</dbReference>
<name>A0ABU6TSX1_9FABA</name>
<organism evidence="3 4">
    <name type="scientific">Stylosanthes scabra</name>
    <dbReference type="NCBI Taxonomy" id="79078"/>
    <lineage>
        <taxon>Eukaryota</taxon>
        <taxon>Viridiplantae</taxon>
        <taxon>Streptophyta</taxon>
        <taxon>Embryophyta</taxon>
        <taxon>Tracheophyta</taxon>
        <taxon>Spermatophyta</taxon>
        <taxon>Magnoliopsida</taxon>
        <taxon>eudicotyledons</taxon>
        <taxon>Gunneridae</taxon>
        <taxon>Pentapetalae</taxon>
        <taxon>rosids</taxon>
        <taxon>fabids</taxon>
        <taxon>Fabales</taxon>
        <taxon>Fabaceae</taxon>
        <taxon>Papilionoideae</taxon>
        <taxon>50 kb inversion clade</taxon>
        <taxon>dalbergioids sensu lato</taxon>
        <taxon>Dalbergieae</taxon>
        <taxon>Pterocarpus clade</taxon>
        <taxon>Stylosanthes</taxon>
    </lineage>
</organism>
<evidence type="ECO:0000313" key="3">
    <source>
        <dbReference type="EMBL" id="MED6151525.1"/>
    </source>
</evidence>
<feature type="region of interest" description="Disordered" evidence="1">
    <location>
        <begin position="84"/>
        <end position="162"/>
    </location>
</feature>
<accession>A0ABU6TSX1</accession>
<feature type="transmembrane region" description="Helical" evidence="2">
    <location>
        <begin position="33"/>
        <end position="57"/>
    </location>
</feature>
<evidence type="ECO:0000313" key="4">
    <source>
        <dbReference type="Proteomes" id="UP001341840"/>
    </source>
</evidence>
<keyword evidence="4" id="KW-1185">Reference proteome</keyword>
<keyword evidence="2" id="KW-0812">Transmembrane</keyword>
<evidence type="ECO:0000256" key="1">
    <source>
        <dbReference type="SAM" id="MobiDB-lite"/>
    </source>
</evidence>
<keyword evidence="2" id="KW-1133">Transmembrane helix</keyword>
<proteinExistence type="predicted"/>
<dbReference type="EMBL" id="JASCZI010091937">
    <property type="protein sequence ID" value="MED6151525.1"/>
    <property type="molecule type" value="Genomic_DNA"/>
</dbReference>